<gene>
    <name evidence="1" type="ORF">NCTC12998_05828</name>
</gene>
<dbReference type="AlphaFoldDB" id="A0A485CGT4"/>
<proteinExistence type="predicted"/>
<accession>A0A485CGT4</accession>
<reference evidence="1 2" key="1">
    <citation type="submission" date="2019-03" db="EMBL/GenBank/DDBJ databases">
        <authorList>
            <consortium name="Pathogen Informatics"/>
        </authorList>
    </citation>
    <scope>NUCLEOTIDE SEQUENCE [LARGE SCALE GENOMIC DNA]</scope>
    <source>
        <strain evidence="1 2">NCTC12998</strain>
    </source>
</reference>
<organism evidence="1 2">
    <name type="scientific">Raoultella planticola</name>
    <name type="common">Klebsiella planticola</name>
    <dbReference type="NCBI Taxonomy" id="575"/>
    <lineage>
        <taxon>Bacteria</taxon>
        <taxon>Pseudomonadati</taxon>
        <taxon>Pseudomonadota</taxon>
        <taxon>Gammaproteobacteria</taxon>
        <taxon>Enterobacterales</taxon>
        <taxon>Enterobacteriaceae</taxon>
        <taxon>Klebsiella/Raoultella group</taxon>
        <taxon>Raoultella</taxon>
    </lineage>
</organism>
<sequence>MQRKPITIWGEHVPDIAIVDLGLPTKTVSR</sequence>
<evidence type="ECO:0000313" key="2">
    <source>
        <dbReference type="Proteomes" id="UP000345637"/>
    </source>
</evidence>
<dbReference type="EMBL" id="CAADJE010000027">
    <property type="protein sequence ID" value="VFS83877.1"/>
    <property type="molecule type" value="Genomic_DNA"/>
</dbReference>
<dbReference type="Proteomes" id="UP000345637">
    <property type="component" value="Unassembled WGS sequence"/>
</dbReference>
<evidence type="ECO:0000313" key="1">
    <source>
        <dbReference type="EMBL" id="VFS83877.1"/>
    </source>
</evidence>
<protein>
    <submittedName>
        <fullName evidence="1">Uncharacterized protein</fullName>
    </submittedName>
</protein>
<name>A0A485CGT4_RAOPL</name>